<feature type="compositionally biased region" description="Acidic residues" evidence="1">
    <location>
        <begin position="64"/>
        <end position="78"/>
    </location>
</feature>
<reference evidence="2 3" key="1">
    <citation type="submission" date="2016-10" db="EMBL/GenBank/DDBJ databases">
        <title>Genome sequence of the basidiomycete white-rot fungus Trametes pubescens.</title>
        <authorList>
            <person name="Makela M.R."/>
            <person name="Granchi Z."/>
            <person name="Peng M."/>
            <person name="De Vries R.P."/>
            <person name="Grigoriev I."/>
            <person name="Riley R."/>
            <person name="Hilden K."/>
        </authorList>
    </citation>
    <scope>NUCLEOTIDE SEQUENCE [LARGE SCALE GENOMIC DNA]</scope>
    <source>
        <strain evidence="2 3">FBCC735</strain>
    </source>
</reference>
<evidence type="ECO:0000313" key="3">
    <source>
        <dbReference type="Proteomes" id="UP000184267"/>
    </source>
</evidence>
<gene>
    <name evidence="2" type="ORF">TRAPUB_10005</name>
</gene>
<dbReference type="EMBL" id="MNAD01000406">
    <property type="protein sequence ID" value="OJT13475.1"/>
    <property type="molecule type" value="Genomic_DNA"/>
</dbReference>
<dbReference type="Proteomes" id="UP000184267">
    <property type="component" value="Unassembled WGS sequence"/>
</dbReference>
<comment type="caution">
    <text evidence="2">The sequence shown here is derived from an EMBL/GenBank/DDBJ whole genome shotgun (WGS) entry which is preliminary data.</text>
</comment>
<dbReference type="AlphaFoldDB" id="A0A1M2W0T1"/>
<organism evidence="2 3">
    <name type="scientific">Trametes pubescens</name>
    <name type="common">White-rot fungus</name>
    <dbReference type="NCBI Taxonomy" id="154538"/>
    <lineage>
        <taxon>Eukaryota</taxon>
        <taxon>Fungi</taxon>
        <taxon>Dikarya</taxon>
        <taxon>Basidiomycota</taxon>
        <taxon>Agaricomycotina</taxon>
        <taxon>Agaricomycetes</taxon>
        <taxon>Polyporales</taxon>
        <taxon>Polyporaceae</taxon>
        <taxon>Trametes</taxon>
    </lineage>
</organism>
<protein>
    <submittedName>
        <fullName evidence="2">Uncharacterized protein</fullName>
    </submittedName>
</protein>
<sequence length="130" mass="14758">MHTPLFFSAAQSEAFERARRQSLERAEREQQALFWRRGFHLDENRVGWGYYLEAPSTRASSTIDEQESGEEGEDDEGQEDRREEEAGAPGAESRATPDSPTRRACLIPSHGSSLRSTALLLRSHSQQRHD</sequence>
<evidence type="ECO:0000256" key="1">
    <source>
        <dbReference type="SAM" id="MobiDB-lite"/>
    </source>
</evidence>
<evidence type="ECO:0000313" key="2">
    <source>
        <dbReference type="EMBL" id="OJT13475.1"/>
    </source>
</evidence>
<name>A0A1M2W0T1_TRAPU</name>
<proteinExistence type="predicted"/>
<keyword evidence="3" id="KW-1185">Reference proteome</keyword>
<dbReference type="OrthoDB" id="10550550at2759"/>
<accession>A0A1M2W0T1</accession>
<feature type="region of interest" description="Disordered" evidence="1">
    <location>
        <begin position="56"/>
        <end position="110"/>
    </location>
</feature>